<dbReference type="SMART" id="SM00184">
    <property type="entry name" value="RING"/>
    <property type="match status" value="1"/>
</dbReference>
<keyword evidence="5" id="KW-1185">Reference proteome</keyword>
<dbReference type="PANTHER" id="PTHR31150:SF6">
    <property type="entry name" value="ZINC ION BINDING PROTEIN"/>
    <property type="match status" value="1"/>
</dbReference>
<organism evidence="4 5">
    <name type="scientific">Xanthoceras sorbifolium</name>
    <dbReference type="NCBI Taxonomy" id="99658"/>
    <lineage>
        <taxon>Eukaryota</taxon>
        <taxon>Viridiplantae</taxon>
        <taxon>Streptophyta</taxon>
        <taxon>Embryophyta</taxon>
        <taxon>Tracheophyta</taxon>
        <taxon>Spermatophyta</taxon>
        <taxon>Magnoliopsida</taxon>
        <taxon>eudicotyledons</taxon>
        <taxon>Gunneridae</taxon>
        <taxon>Pentapetalae</taxon>
        <taxon>rosids</taxon>
        <taxon>malvids</taxon>
        <taxon>Sapindales</taxon>
        <taxon>Sapindaceae</taxon>
        <taxon>Xanthoceroideae</taxon>
        <taxon>Xanthoceras</taxon>
    </lineage>
</organism>
<dbReference type="EMBL" id="JAFEMO010000003">
    <property type="protein sequence ID" value="KAH7574361.1"/>
    <property type="molecule type" value="Genomic_DNA"/>
</dbReference>
<evidence type="ECO:0000256" key="2">
    <source>
        <dbReference type="SAM" id="MobiDB-lite"/>
    </source>
</evidence>
<dbReference type="Proteomes" id="UP000827721">
    <property type="component" value="Unassembled WGS sequence"/>
</dbReference>
<dbReference type="PROSITE" id="PS50089">
    <property type="entry name" value="ZF_RING_2"/>
    <property type="match status" value="1"/>
</dbReference>
<feature type="region of interest" description="Disordered" evidence="2">
    <location>
        <begin position="1"/>
        <end position="59"/>
    </location>
</feature>
<dbReference type="Gene3D" id="3.30.40.10">
    <property type="entry name" value="Zinc/RING finger domain, C3HC4 (zinc finger)"/>
    <property type="match status" value="1"/>
</dbReference>
<keyword evidence="1" id="KW-0862">Zinc</keyword>
<feature type="compositionally biased region" description="Low complexity" evidence="2">
    <location>
        <begin position="104"/>
        <end position="116"/>
    </location>
</feature>
<feature type="domain" description="RING-type" evidence="3">
    <location>
        <begin position="172"/>
        <end position="229"/>
    </location>
</feature>
<dbReference type="SUPFAM" id="SSF57850">
    <property type="entry name" value="RING/U-box"/>
    <property type="match status" value="1"/>
</dbReference>
<reference evidence="4 5" key="1">
    <citation type="submission" date="2021-02" db="EMBL/GenBank/DDBJ databases">
        <title>Plant Genome Project.</title>
        <authorList>
            <person name="Zhang R.-G."/>
        </authorList>
    </citation>
    <scope>NUCLEOTIDE SEQUENCE [LARGE SCALE GENOMIC DNA]</scope>
    <source>
        <tissue evidence="4">Leaves</tissue>
    </source>
</reference>
<dbReference type="InterPro" id="IPR013083">
    <property type="entry name" value="Znf_RING/FYVE/PHD"/>
</dbReference>
<feature type="region of interest" description="Disordered" evidence="2">
    <location>
        <begin position="93"/>
        <end position="116"/>
    </location>
</feature>
<feature type="compositionally biased region" description="Basic and acidic residues" evidence="2">
    <location>
        <begin position="36"/>
        <end position="50"/>
    </location>
</feature>
<gene>
    <name evidence="4" type="ORF">JRO89_XS03G0286500</name>
</gene>
<dbReference type="PANTHER" id="PTHR31150">
    <property type="entry name" value="EXPRESSED PROTEIN"/>
    <property type="match status" value="1"/>
</dbReference>
<comment type="caution">
    <text evidence="4">The sequence shown here is derived from an EMBL/GenBank/DDBJ whole genome shotgun (WGS) entry which is preliminary data.</text>
</comment>
<proteinExistence type="predicted"/>
<name>A0ABQ8ICR6_9ROSI</name>
<evidence type="ECO:0000256" key="1">
    <source>
        <dbReference type="PROSITE-ProRule" id="PRU00175"/>
    </source>
</evidence>
<dbReference type="InterPro" id="IPR001841">
    <property type="entry name" value="Znf_RING"/>
</dbReference>
<sequence length="243" mass="27108">MGKRKRSTDHTNTTNNNNDHPPSSDNMPCSSVTELASKEKSSHLVEDSSELKPFSSGMDVTDNSVKLLNAHSSLAHHHYNLGRSIFLKRSRHHYSHQYSRRNSGSHGSASSSHGKGVPLHDERLSFKLASQCNTESGHHTENREKLFCRPERIRFSSLARDAESPDEVKMVCGICQKLFRRKSYFLGNTMSSGEYNVVAVLVCGHVYHADCLEQRTSLEDIRDPPCLLCLGLPTQDDASGAQK</sequence>
<keyword evidence="1" id="KW-0863">Zinc-finger</keyword>
<keyword evidence="1" id="KW-0479">Metal-binding</keyword>
<feature type="compositionally biased region" description="Low complexity" evidence="2">
    <location>
        <begin position="10"/>
        <end position="26"/>
    </location>
</feature>
<evidence type="ECO:0000313" key="4">
    <source>
        <dbReference type="EMBL" id="KAH7574361.1"/>
    </source>
</evidence>
<dbReference type="CDD" id="cd16448">
    <property type="entry name" value="RING-H2"/>
    <property type="match status" value="1"/>
</dbReference>
<evidence type="ECO:0000313" key="5">
    <source>
        <dbReference type="Proteomes" id="UP000827721"/>
    </source>
</evidence>
<accession>A0ABQ8ICR6</accession>
<protein>
    <recommendedName>
        <fullName evidence="3">RING-type domain-containing protein</fullName>
    </recommendedName>
</protein>
<evidence type="ECO:0000259" key="3">
    <source>
        <dbReference type="PROSITE" id="PS50089"/>
    </source>
</evidence>